<evidence type="ECO:0000313" key="2">
    <source>
        <dbReference type="EMBL" id="MRX71462.1"/>
    </source>
</evidence>
<dbReference type="EMBL" id="WKKI01000005">
    <property type="protein sequence ID" value="MRX71462.1"/>
    <property type="molecule type" value="Genomic_DNA"/>
</dbReference>
<dbReference type="RefSeq" id="WP_154306602.1">
    <property type="nucleotide sequence ID" value="NZ_WKKI01000005.1"/>
</dbReference>
<accession>A0A7X2IX62</accession>
<feature type="transmembrane region" description="Helical" evidence="1">
    <location>
        <begin position="18"/>
        <end position="39"/>
    </location>
</feature>
<feature type="transmembrane region" description="Helical" evidence="1">
    <location>
        <begin position="131"/>
        <end position="152"/>
    </location>
</feature>
<name>A0A7X2IX62_9BACI</name>
<proteinExistence type="predicted"/>
<evidence type="ECO:0000256" key="1">
    <source>
        <dbReference type="SAM" id="Phobius"/>
    </source>
</evidence>
<reference evidence="2 3" key="1">
    <citation type="submission" date="2019-11" db="EMBL/GenBank/DDBJ databases">
        <title>Bacillus lacus genome.</title>
        <authorList>
            <person name="Allen C.J."/>
            <person name="Newman J.D."/>
        </authorList>
    </citation>
    <scope>NUCLEOTIDE SEQUENCE [LARGE SCALE GENOMIC DNA]</scope>
    <source>
        <strain evidence="2 3">KCTC 33946</strain>
    </source>
</reference>
<feature type="transmembrane region" description="Helical" evidence="1">
    <location>
        <begin position="105"/>
        <end position="125"/>
    </location>
</feature>
<dbReference type="OrthoDB" id="2360495at2"/>
<keyword evidence="1" id="KW-1133">Transmembrane helix</keyword>
<keyword evidence="1" id="KW-0812">Transmembrane</keyword>
<gene>
    <name evidence="2" type="ORF">GJU40_04645</name>
</gene>
<evidence type="ECO:0000313" key="3">
    <source>
        <dbReference type="Proteomes" id="UP000448867"/>
    </source>
</evidence>
<protein>
    <submittedName>
        <fullName evidence="2">DUF3267 domain-containing protein</fullName>
    </submittedName>
</protein>
<keyword evidence="3" id="KW-1185">Reference proteome</keyword>
<feature type="transmembrane region" description="Helical" evidence="1">
    <location>
        <begin position="51"/>
        <end position="77"/>
    </location>
</feature>
<organism evidence="2 3">
    <name type="scientific">Metabacillus lacus</name>
    <dbReference type="NCBI Taxonomy" id="1983721"/>
    <lineage>
        <taxon>Bacteria</taxon>
        <taxon>Bacillati</taxon>
        <taxon>Bacillota</taxon>
        <taxon>Bacilli</taxon>
        <taxon>Bacillales</taxon>
        <taxon>Bacillaceae</taxon>
        <taxon>Metabacillus</taxon>
    </lineage>
</organism>
<keyword evidence="1" id="KW-0472">Membrane</keyword>
<dbReference type="AlphaFoldDB" id="A0A7X2IX62"/>
<dbReference type="Proteomes" id="UP000448867">
    <property type="component" value="Unassembled WGS sequence"/>
</dbReference>
<sequence>MYCWKTVNLSKDYGLHRIVFISVLLSIFSFIMLYLPLNMIHGETVLKSDKFLFFLALICLTVPIHKCLHVLPLLLCGRRISIKLKKRAFYSFLHFTPYSGVHKKLMLISLLTPFLLVTSMMISASMQLPQYLHYFSMIAAFHIGWCVPDFLYIRQLVIAPKSCIIEEYNDDFEILIDTNP</sequence>
<dbReference type="InterPro" id="IPR021683">
    <property type="entry name" value="DUF3267"/>
</dbReference>
<comment type="caution">
    <text evidence="2">The sequence shown here is derived from an EMBL/GenBank/DDBJ whole genome shotgun (WGS) entry which is preliminary data.</text>
</comment>
<dbReference type="Pfam" id="PF11667">
    <property type="entry name" value="DUF3267"/>
    <property type="match status" value="1"/>
</dbReference>